<dbReference type="InterPro" id="IPR031704">
    <property type="entry name" value="Glyco_hydro_36_N"/>
</dbReference>
<dbReference type="InterPro" id="IPR017853">
    <property type="entry name" value="GH"/>
</dbReference>
<dbReference type="Gene3D" id="2.70.98.60">
    <property type="entry name" value="alpha-galactosidase from lactobacil brevis"/>
    <property type="match status" value="1"/>
</dbReference>
<keyword evidence="3" id="KW-0378">Hydrolase</keyword>
<evidence type="ECO:0000256" key="1">
    <source>
        <dbReference type="ARBA" id="ARBA00001255"/>
    </source>
</evidence>
<reference evidence="7" key="1">
    <citation type="submission" date="2016-10" db="EMBL/GenBank/DDBJ databases">
        <authorList>
            <person name="Varghese N."/>
            <person name="Submissions S."/>
        </authorList>
    </citation>
    <scope>NUCLEOTIDE SEQUENCE [LARGE SCALE GENOMIC DNA]</scope>
    <source>
        <strain evidence="7">DSM 10002</strain>
    </source>
</reference>
<name>A0A1H2LHX8_9ACTO</name>
<dbReference type="InterPro" id="IPR013785">
    <property type="entry name" value="Aldolase_TIM"/>
</dbReference>
<dbReference type="GO" id="GO:0016052">
    <property type="term" value="P:carbohydrate catabolic process"/>
    <property type="evidence" value="ECO:0007669"/>
    <property type="project" value="InterPro"/>
</dbReference>
<dbReference type="EMBL" id="LT629804">
    <property type="protein sequence ID" value="SDU80181.1"/>
    <property type="molecule type" value="Genomic_DNA"/>
</dbReference>
<dbReference type="RefSeq" id="WP_172801325.1">
    <property type="nucleotide sequence ID" value="NZ_LT629804.1"/>
</dbReference>
<keyword evidence="4" id="KW-0326">Glycosidase</keyword>
<evidence type="ECO:0000313" key="7">
    <source>
        <dbReference type="Proteomes" id="UP000214355"/>
    </source>
</evidence>
<sequence>MNATSNDIVLHQPLPTGTEAPIEAPRTAVVISQTPTLPTITYWGRDFDAQVHSSLFFSQAAQLINAGIDQAEYASLMPLQSQGWSGTPMLTLTRDGKVLFPDFRVTNHESTDSSYTFTAEGDDVELSVTLSIDSSGLLVQQATITNVGNSMLGVNRLRLAFPVPSTARELLTFTGHHLRERAPQRHNFEQGFFSQESWIGRPGFSSGFLFCAGIPGFDFTHGTVYGVHTAWSGNTGHFAERTAYTHGILGGEELLYPGEIELNPGESYTSPRLIGSWGEGLTELSSRFHHHLRLAHANFRTGTRRPITLNTWEAVYFRQKPQTLTSLASMAADMGIERFVVDDGWFRGRHDDFAALGDWEVDYGVWPDGLAPLADHVHANGMEFGLWFEPEMISLNSDLARAHADWILRPSNDRLPLPGRHEYVLDLANPQAFAYILDHISALIEQVGIDYIKWDHNRFITEAISPYTGRPAVHDQTLAYYQLVRQLHEKFPELAIENCASGGGRVDLQISELTHSVWTSDCTDPIERADIQRYTSLLLPPEMLGAHISASPSHQTGRTTTLTTRTAVAFPYGFGFELDLTQLSDLDRWLSGEWVTLHKKAITEPMQSVHGDTIDPAVRVDGVVSQDKTYGLFTICQLASSADYPIRPVSLPGLRSDLIYRVRPFGGAKRYGDSDVAGRPAPQWWNDEGTLVPGQVLAAWGIRSKHIFPNNAVMVEVQAV</sequence>
<dbReference type="InterPro" id="IPR038417">
    <property type="entry name" value="Alpga-gal_N_sf"/>
</dbReference>
<dbReference type="CDD" id="cd14791">
    <property type="entry name" value="GH36"/>
    <property type="match status" value="1"/>
</dbReference>
<dbReference type="PRINTS" id="PR00743">
    <property type="entry name" value="GLHYDRLASE36"/>
</dbReference>
<dbReference type="EC" id="3.2.1.22" evidence="2"/>
<dbReference type="InterPro" id="IPR002252">
    <property type="entry name" value="Glyco_hydro_36"/>
</dbReference>
<evidence type="ECO:0000313" key="6">
    <source>
        <dbReference type="EMBL" id="SDU80181.1"/>
    </source>
</evidence>
<dbReference type="PANTHER" id="PTHR43053:SF3">
    <property type="entry name" value="ALPHA-GALACTOSIDASE C-RELATED"/>
    <property type="match status" value="1"/>
</dbReference>
<evidence type="ECO:0000259" key="5">
    <source>
        <dbReference type="Pfam" id="PF16875"/>
    </source>
</evidence>
<comment type="catalytic activity">
    <reaction evidence="1">
        <text>Hydrolysis of terminal, non-reducing alpha-D-galactose residues in alpha-D-galactosides, including galactose oligosaccharides, galactomannans and galactolipids.</text>
        <dbReference type="EC" id="3.2.1.22"/>
    </reaction>
</comment>
<dbReference type="SUPFAM" id="SSF51445">
    <property type="entry name" value="(Trans)glycosidases"/>
    <property type="match status" value="1"/>
</dbReference>
<dbReference type="GeneID" id="65344855"/>
<dbReference type="Gene3D" id="3.20.20.70">
    <property type="entry name" value="Aldolase class I"/>
    <property type="match status" value="1"/>
</dbReference>
<dbReference type="GO" id="GO:0004557">
    <property type="term" value="F:alpha-galactosidase activity"/>
    <property type="evidence" value="ECO:0007669"/>
    <property type="project" value="UniProtKB-EC"/>
</dbReference>
<dbReference type="Proteomes" id="UP000214355">
    <property type="component" value="Chromosome I"/>
</dbReference>
<dbReference type="PANTHER" id="PTHR43053">
    <property type="entry name" value="GLYCOSIDASE FAMILY 31"/>
    <property type="match status" value="1"/>
</dbReference>
<evidence type="ECO:0000256" key="2">
    <source>
        <dbReference type="ARBA" id="ARBA00012755"/>
    </source>
</evidence>
<dbReference type="Pfam" id="PF16875">
    <property type="entry name" value="Glyco_hydro_36N"/>
    <property type="match status" value="1"/>
</dbReference>
<evidence type="ECO:0000256" key="4">
    <source>
        <dbReference type="ARBA" id="ARBA00023295"/>
    </source>
</evidence>
<evidence type="ECO:0000256" key="3">
    <source>
        <dbReference type="ARBA" id="ARBA00022801"/>
    </source>
</evidence>
<dbReference type="Pfam" id="PF02065">
    <property type="entry name" value="Melibiase"/>
    <property type="match status" value="1"/>
</dbReference>
<keyword evidence="7" id="KW-1185">Reference proteome</keyword>
<feature type="domain" description="Glycosyl hydrolase family 36 N-terminal" evidence="5">
    <location>
        <begin position="37"/>
        <end position="262"/>
    </location>
</feature>
<dbReference type="InterPro" id="IPR050985">
    <property type="entry name" value="Alpha-glycosidase_related"/>
</dbReference>
<proteinExistence type="predicted"/>
<protein>
    <recommendedName>
        <fullName evidence="2">alpha-galactosidase</fullName>
        <ecNumber evidence="2">3.2.1.22</ecNumber>
    </recommendedName>
</protein>
<organism evidence="6 7">
    <name type="scientific">Arcanobacterium phocae</name>
    <dbReference type="NCBI Taxonomy" id="131112"/>
    <lineage>
        <taxon>Bacteria</taxon>
        <taxon>Bacillati</taxon>
        <taxon>Actinomycetota</taxon>
        <taxon>Actinomycetes</taxon>
        <taxon>Actinomycetales</taxon>
        <taxon>Actinomycetaceae</taxon>
        <taxon>Arcanobacterium</taxon>
    </lineage>
</organism>
<dbReference type="STRING" id="131112.SAMN04489737_1122"/>
<dbReference type="AlphaFoldDB" id="A0A1H2LHX8"/>
<dbReference type="FunFam" id="3.20.20.70:FF:000118">
    <property type="entry name" value="Alpha-galactosidase"/>
    <property type="match status" value="1"/>
</dbReference>
<gene>
    <name evidence="6" type="ORF">SAMN04489737_1122</name>
</gene>
<accession>A0A1H2LHX8</accession>